<name>A0ABW6CQV7_9CAUL</name>
<proteinExistence type="predicted"/>
<keyword evidence="2" id="KW-1185">Reference proteome</keyword>
<evidence type="ECO:0000313" key="1">
    <source>
        <dbReference type="EMBL" id="MFD3263188.1"/>
    </source>
</evidence>
<sequence length="56" mass="6240">MRELRIGPPTKPPRVINLRALGFSYRVSDAALAEIAAAERRAARVITTAQRFWFGA</sequence>
<evidence type="ECO:0000313" key="2">
    <source>
        <dbReference type="Proteomes" id="UP001598130"/>
    </source>
</evidence>
<dbReference type="EMBL" id="JAOTJD010000005">
    <property type="protein sequence ID" value="MFD3263188.1"/>
    <property type="molecule type" value="Genomic_DNA"/>
</dbReference>
<dbReference type="RefSeq" id="WP_377367926.1">
    <property type="nucleotide sequence ID" value="NZ_JAOTJD010000005.1"/>
</dbReference>
<dbReference type="Proteomes" id="UP001598130">
    <property type="component" value="Unassembled WGS sequence"/>
</dbReference>
<comment type="caution">
    <text evidence="1">The sequence shown here is derived from an EMBL/GenBank/DDBJ whole genome shotgun (WGS) entry which is preliminary data.</text>
</comment>
<accession>A0ABW6CQV7</accession>
<organism evidence="1 2">
    <name type="scientific">Phenylobacterium ferrooxidans</name>
    <dbReference type="NCBI Taxonomy" id="2982689"/>
    <lineage>
        <taxon>Bacteria</taxon>
        <taxon>Pseudomonadati</taxon>
        <taxon>Pseudomonadota</taxon>
        <taxon>Alphaproteobacteria</taxon>
        <taxon>Caulobacterales</taxon>
        <taxon>Caulobacteraceae</taxon>
        <taxon>Phenylobacterium</taxon>
    </lineage>
</organism>
<gene>
    <name evidence="1" type="ORF">OCL97_04310</name>
</gene>
<reference evidence="1 2" key="1">
    <citation type="submission" date="2022-09" db="EMBL/GenBank/DDBJ databases">
        <title>New species of Phenylobacterium.</title>
        <authorList>
            <person name="Mieszkin S."/>
        </authorList>
    </citation>
    <scope>NUCLEOTIDE SEQUENCE [LARGE SCALE GENOMIC DNA]</scope>
    <source>
        <strain evidence="1 2">HK31-G</strain>
    </source>
</reference>
<protein>
    <submittedName>
        <fullName evidence="1">Uncharacterized protein</fullName>
    </submittedName>
</protein>